<organism evidence="1 2">
    <name type="scientific">Roseivivax marinus</name>
    <dbReference type="NCBI Taxonomy" id="1379903"/>
    <lineage>
        <taxon>Bacteria</taxon>
        <taxon>Pseudomonadati</taxon>
        <taxon>Pseudomonadota</taxon>
        <taxon>Alphaproteobacteria</taxon>
        <taxon>Rhodobacterales</taxon>
        <taxon>Roseobacteraceae</taxon>
        <taxon>Roseivivax</taxon>
    </lineage>
</organism>
<evidence type="ECO:0000313" key="2">
    <source>
        <dbReference type="Proteomes" id="UP000019063"/>
    </source>
</evidence>
<reference evidence="1 2" key="1">
    <citation type="journal article" date="2014" name="Antonie Van Leeuwenhoek">
        <title>Roseivivax atlanticus sp. nov., isolated from surface seawater of the Atlantic Ocean.</title>
        <authorList>
            <person name="Li G."/>
            <person name="Lai Q."/>
            <person name="Liu X."/>
            <person name="Sun F."/>
            <person name="Shao Z."/>
        </authorList>
    </citation>
    <scope>NUCLEOTIDE SEQUENCE [LARGE SCALE GENOMIC DNA]</scope>
    <source>
        <strain evidence="1 2">22II-s10s</strain>
    </source>
</reference>
<keyword evidence="2" id="KW-1185">Reference proteome</keyword>
<dbReference type="eggNOG" id="ENOG50310M9">
    <property type="taxonomic scope" value="Bacteria"/>
</dbReference>
<dbReference type="STRING" id="1379903.ATO8_03561"/>
<accession>W4HPA9</accession>
<name>W4HPA9_9RHOB</name>
<dbReference type="EMBL" id="AQQW01000002">
    <property type="protein sequence ID" value="ETW13936.1"/>
    <property type="molecule type" value="Genomic_DNA"/>
</dbReference>
<proteinExistence type="predicted"/>
<sequence length="149" mass="16357">MSETEIALLLCGLLAGGDTEVSHDFDNLGGRRGIRVDCETETHVIEVGLDKTSSRDSLHQALFAAELTGKIPLVVLIDRDGEEGRTEFEMRRIAERAGVGYVRCAEHMVVRWRATQPWRSLDGGTHDLPQEGPARGLCNLARYMPPASG</sequence>
<dbReference type="AlphaFoldDB" id="W4HPA9"/>
<dbReference type="RefSeq" id="WP_175471148.1">
    <property type="nucleotide sequence ID" value="NZ_AQQW01000002.1"/>
</dbReference>
<gene>
    <name evidence="1" type="ORF">ATO8_03561</name>
</gene>
<evidence type="ECO:0000313" key="1">
    <source>
        <dbReference type="EMBL" id="ETW13936.1"/>
    </source>
</evidence>
<dbReference type="Proteomes" id="UP000019063">
    <property type="component" value="Unassembled WGS sequence"/>
</dbReference>
<protein>
    <submittedName>
        <fullName evidence="1">Uncharacterized protein</fullName>
    </submittedName>
</protein>
<comment type="caution">
    <text evidence="1">The sequence shown here is derived from an EMBL/GenBank/DDBJ whole genome shotgun (WGS) entry which is preliminary data.</text>
</comment>